<reference evidence="1 2" key="1">
    <citation type="submission" date="2020-08" db="EMBL/GenBank/DDBJ databases">
        <title>Draft genome sequencing of an Anaerocolumna strain isolated from anoxic soil subjected to BSD treatment.</title>
        <authorList>
            <person name="Uek A."/>
            <person name="Tonouchi A."/>
        </authorList>
    </citation>
    <scope>NUCLEOTIDE SEQUENCE [LARGE SCALE GENOMIC DNA]</scope>
    <source>
        <strain evidence="1 2">CTTW</strain>
    </source>
</reference>
<keyword evidence="2" id="KW-1185">Reference proteome</keyword>
<evidence type="ECO:0000313" key="1">
    <source>
        <dbReference type="EMBL" id="BCJ99618.1"/>
    </source>
</evidence>
<proteinExistence type="predicted"/>
<gene>
    <name evidence="1" type="ORF">bsdcttw_26590</name>
</gene>
<dbReference type="AlphaFoldDB" id="A0A7I8DMH8"/>
<dbReference type="EMBL" id="AP023368">
    <property type="protein sequence ID" value="BCJ99618.1"/>
    <property type="molecule type" value="Genomic_DNA"/>
</dbReference>
<name>A0A7I8DMH8_9FIRM</name>
<sequence length="65" mass="7598">MPSTRLSVKYLMHILPEGNIAIIQHEINTRKIFNSRLFFEPAVLPNLDCFLDNISIKVKMRSKVR</sequence>
<evidence type="ECO:0000313" key="2">
    <source>
        <dbReference type="Proteomes" id="UP000515703"/>
    </source>
</evidence>
<accession>A0A7I8DMH8</accession>
<protein>
    <submittedName>
        <fullName evidence="1">Uncharacterized protein</fullName>
    </submittedName>
</protein>
<dbReference type="Proteomes" id="UP000515703">
    <property type="component" value="Chromosome"/>
</dbReference>
<organism evidence="1 2">
    <name type="scientific">Anaerocolumna chitinilytica</name>
    <dbReference type="NCBI Taxonomy" id="1727145"/>
    <lineage>
        <taxon>Bacteria</taxon>
        <taxon>Bacillati</taxon>
        <taxon>Bacillota</taxon>
        <taxon>Clostridia</taxon>
        <taxon>Lachnospirales</taxon>
        <taxon>Lachnospiraceae</taxon>
        <taxon>Anaerocolumna</taxon>
    </lineage>
</organism>
<dbReference type="KEGG" id="acht:bsdcttw_26590"/>
<reference evidence="1 2" key="2">
    <citation type="submission" date="2020-08" db="EMBL/GenBank/DDBJ databases">
        <authorList>
            <person name="Ueki A."/>
            <person name="Tonouchi A."/>
        </authorList>
    </citation>
    <scope>NUCLEOTIDE SEQUENCE [LARGE SCALE GENOMIC DNA]</scope>
    <source>
        <strain evidence="1 2">CTTW</strain>
    </source>
</reference>